<keyword evidence="1" id="KW-0812">Transmembrane</keyword>
<accession>A0A177Y860</accession>
<dbReference type="EMBL" id="LVHI01000039">
    <property type="protein sequence ID" value="OAK51399.1"/>
    <property type="molecule type" value="Genomic_DNA"/>
</dbReference>
<dbReference type="Proteomes" id="UP000077519">
    <property type="component" value="Unassembled WGS sequence"/>
</dbReference>
<dbReference type="AlphaFoldDB" id="A0A177Y860"/>
<gene>
    <name evidence="2" type="ORF">A3K89_12470</name>
</gene>
<evidence type="ECO:0000313" key="2">
    <source>
        <dbReference type="EMBL" id="OAK51399.1"/>
    </source>
</evidence>
<protein>
    <recommendedName>
        <fullName evidence="4">Integral membrane protein</fullName>
    </recommendedName>
</protein>
<feature type="transmembrane region" description="Helical" evidence="1">
    <location>
        <begin position="33"/>
        <end position="55"/>
    </location>
</feature>
<feature type="transmembrane region" description="Helical" evidence="1">
    <location>
        <begin position="75"/>
        <end position="91"/>
    </location>
</feature>
<dbReference type="RefSeq" id="WP_068431356.1">
    <property type="nucleotide sequence ID" value="NZ_LVHI01000039.1"/>
</dbReference>
<keyword evidence="1" id="KW-1133">Transmembrane helix</keyword>
<comment type="caution">
    <text evidence="2">The sequence shown here is derived from an EMBL/GenBank/DDBJ whole genome shotgun (WGS) entry which is preliminary data.</text>
</comment>
<feature type="transmembrane region" description="Helical" evidence="1">
    <location>
        <begin position="134"/>
        <end position="152"/>
    </location>
</feature>
<evidence type="ECO:0008006" key="4">
    <source>
        <dbReference type="Google" id="ProtNLM"/>
    </source>
</evidence>
<keyword evidence="1" id="KW-0472">Membrane</keyword>
<keyword evidence="3" id="KW-1185">Reference proteome</keyword>
<name>A0A177Y860_9NOCA</name>
<feature type="transmembrane region" description="Helical" evidence="1">
    <location>
        <begin position="103"/>
        <end position="122"/>
    </location>
</feature>
<evidence type="ECO:0000313" key="3">
    <source>
        <dbReference type="Proteomes" id="UP000077519"/>
    </source>
</evidence>
<organism evidence="2 3">
    <name type="scientific">Rhodococcoides kyotonense</name>
    <dbReference type="NCBI Taxonomy" id="398843"/>
    <lineage>
        <taxon>Bacteria</taxon>
        <taxon>Bacillati</taxon>
        <taxon>Actinomycetota</taxon>
        <taxon>Actinomycetes</taxon>
        <taxon>Mycobacteriales</taxon>
        <taxon>Nocardiaceae</taxon>
        <taxon>Rhodococcoides</taxon>
    </lineage>
</organism>
<proteinExistence type="predicted"/>
<sequence>MSDDAAAKSHEISTPARFRFPRRLRQVDPARRGIVLAWLAFTVTFGGARLVTWLIQIDTSNVGDVSAGGVHLHHYLWGILILAGVAVFGLIDRSPRSRSWMGAALGIGLGLIVDEAALLITLEDVYWHTEGWSSIALAISLIGVVGTGLVLTRSGAKRDFSR</sequence>
<reference evidence="2 3" key="1">
    <citation type="submission" date="2016-03" db="EMBL/GenBank/DDBJ databases">
        <title>Genome sequence of Rhodococcus kyotonensis KB10.</title>
        <authorList>
            <person name="Jeong H."/>
            <person name="Hong C.E."/>
            <person name="Jo S.H."/>
            <person name="Park J.M."/>
        </authorList>
    </citation>
    <scope>NUCLEOTIDE SEQUENCE [LARGE SCALE GENOMIC DNA]</scope>
    <source>
        <strain evidence="2 3">KB10</strain>
    </source>
</reference>
<evidence type="ECO:0000256" key="1">
    <source>
        <dbReference type="SAM" id="Phobius"/>
    </source>
</evidence>